<protein>
    <submittedName>
        <fullName evidence="1">Uncharacterized protein</fullName>
    </submittedName>
</protein>
<keyword evidence="2" id="KW-1185">Reference proteome</keyword>
<dbReference type="EMBL" id="JAQQXR010000001">
    <property type="protein sequence ID" value="MDC8756233.1"/>
    <property type="molecule type" value="Genomic_DNA"/>
</dbReference>
<organism evidence="1 2">
    <name type="scientific">Janthinobacterium fluminis</name>
    <dbReference type="NCBI Taxonomy" id="2987524"/>
    <lineage>
        <taxon>Bacteria</taxon>
        <taxon>Pseudomonadati</taxon>
        <taxon>Pseudomonadota</taxon>
        <taxon>Betaproteobacteria</taxon>
        <taxon>Burkholderiales</taxon>
        <taxon>Oxalobacteraceae</taxon>
        <taxon>Janthinobacterium</taxon>
    </lineage>
</organism>
<reference evidence="1 2" key="1">
    <citation type="submission" date="2022-10" db="EMBL/GenBank/DDBJ databases">
        <title>Janthinobacterium sp. hw3 Genome sequencing.</title>
        <authorList>
            <person name="Park S."/>
        </authorList>
    </citation>
    <scope>NUCLEOTIDE SEQUENCE [LARGE SCALE GENOMIC DNA]</scope>
    <source>
        <strain evidence="2">hw3</strain>
    </source>
</reference>
<name>A0ABT5JU09_9BURK</name>
<sequence>MNAATASAAIDQRLSRGDCTAITNTQRQADHIQAHADFLTERQRKSGIRTRLCSTGCYSMYDAKGYFIGRTPPPGTLLGVDGASLREAAARMAMSAELLGACRLVDQDWTAAGAVSAETVAQIRDLLSSLAAK</sequence>
<comment type="caution">
    <text evidence="1">The sequence shown here is derived from an EMBL/GenBank/DDBJ whole genome shotgun (WGS) entry which is preliminary data.</text>
</comment>
<gene>
    <name evidence="1" type="ORF">OIK44_01360</name>
</gene>
<accession>A0ABT5JU09</accession>
<evidence type="ECO:0000313" key="2">
    <source>
        <dbReference type="Proteomes" id="UP001221208"/>
    </source>
</evidence>
<evidence type="ECO:0000313" key="1">
    <source>
        <dbReference type="EMBL" id="MDC8756233.1"/>
    </source>
</evidence>
<proteinExistence type="predicted"/>
<dbReference type="Proteomes" id="UP001221208">
    <property type="component" value="Unassembled WGS sequence"/>
</dbReference>
<dbReference type="RefSeq" id="WP_273668859.1">
    <property type="nucleotide sequence ID" value="NZ_JAQQXR010000001.1"/>
</dbReference>